<dbReference type="AlphaFoldDB" id="A0A835MS09"/>
<evidence type="ECO:0000313" key="2">
    <source>
        <dbReference type="Proteomes" id="UP000657918"/>
    </source>
</evidence>
<comment type="caution">
    <text evidence="1">The sequence shown here is derived from an EMBL/GenBank/DDBJ whole genome shotgun (WGS) entry which is preliminary data.</text>
</comment>
<proteinExistence type="predicted"/>
<dbReference type="EMBL" id="JADGMS010000008">
    <property type="protein sequence ID" value="KAF9676777.1"/>
    <property type="molecule type" value="Genomic_DNA"/>
</dbReference>
<dbReference type="Proteomes" id="UP000657918">
    <property type="component" value="Chromosome 8"/>
</dbReference>
<organism evidence="1 2">
    <name type="scientific">Salix dunnii</name>
    <dbReference type="NCBI Taxonomy" id="1413687"/>
    <lineage>
        <taxon>Eukaryota</taxon>
        <taxon>Viridiplantae</taxon>
        <taxon>Streptophyta</taxon>
        <taxon>Embryophyta</taxon>
        <taxon>Tracheophyta</taxon>
        <taxon>Spermatophyta</taxon>
        <taxon>Magnoliopsida</taxon>
        <taxon>eudicotyledons</taxon>
        <taxon>Gunneridae</taxon>
        <taxon>Pentapetalae</taxon>
        <taxon>rosids</taxon>
        <taxon>fabids</taxon>
        <taxon>Malpighiales</taxon>
        <taxon>Salicaceae</taxon>
        <taxon>Saliceae</taxon>
        <taxon>Salix</taxon>
    </lineage>
</organism>
<keyword evidence="2" id="KW-1185">Reference proteome</keyword>
<evidence type="ECO:0000313" key="1">
    <source>
        <dbReference type="EMBL" id="KAF9676777.1"/>
    </source>
</evidence>
<name>A0A835MS09_9ROSI</name>
<sequence>MRSLPYSFKNLFFKDAMSFLKYGWEIYMGHTYKEGHHCADWLANQAPSMEIGTHYFDSLPVGMSNLLYQDIIGVAIPRLICT</sequence>
<reference evidence="1 2" key="1">
    <citation type="submission" date="2020-10" db="EMBL/GenBank/DDBJ databases">
        <title>Plant Genome Project.</title>
        <authorList>
            <person name="Zhang R.-G."/>
        </authorList>
    </citation>
    <scope>NUCLEOTIDE SEQUENCE [LARGE SCALE GENOMIC DNA]</scope>
    <source>
        <strain evidence="1">FAFU-HL-1</strain>
        <tissue evidence="1">Leaf</tissue>
    </source>
</reference>
<evidence type="ECO:0008006" key="3">
    <source>
        <dbReference type="Google" id="ProtNLM"/>
    </source>
</evidence>
<accession>A0A835MS09</accession>
<dbReference type="OrthoDB" id="1841727at2759"/>
<protein>
    <recommendedName>
        <fullName evidence="3">RNase H type-1 domain-containing protein</fullName>
    </recommendedName>
</protein>
<gene>
    <name evidence="1" type="ORF">SADUNF_Sadunf08G0038300</name>
</gene>